<dbReference type="EMBL" id="SPNW01000061">
    <property type="protein sequence ID" value="TIA87223.1"/>
    <property type="molecule type" value="Genomic_DNA"/>
</dbReference>
<evidence type="ECO:0008006" key="4">
    <source>
        <dbReference type="Google" id="ProtNLM"/>
    </source>
</evidence>
<evidence type="ECO:0000313" key="3">
    <source>
        <dbReference type="Proteomes" id="UP000310189"/>
    </source>
</evidence>
<evidence type="ECO:0000313" key="2">
    <source>
        <dbReference type="EMBL" id="TIA87223.1"/>
    </source>
</evidence>
<gene>
    <name evidence="2" type="ORF">E3P99_03304</name>
</gene>
<evidence type="ECO:0000256" key="1">
    <source>
        <dbReference type="SAM" id="MobiDB-lite"/>
    </source>
</evidence>
<feature type="compositionally biased region" description="Basic residues" evidence="1">
    <location>
        <begin position="31"/>
        <end position="45"/>
    </location>
</feature>
<keyword evidence="3" id="KW-1185">Reference proteome</keyword>
<dbReference type="OrthoDB" id="3366990at2759"/>
<feature type="region of interest" description="Disordered" evidence="1">
    <location>
        <begin position="16"/>
        <end position="47"/>
    </location>
</feature>
<dbReference type="Gene3D" id="1.10.10.60">
    <property type="entry name" value="Homeodomain-like"/>
    <property type="match status" value="1"/>
</dbReference>
<dbReference type="AlphaFoldDB" id="A0A4V4LSR2"/>
<reference evidence="2 3" key="1">
    <citation type="submission" date="2019-03" db="EMBL/GenBank/DDBJ databases">
        <title>Sequencing 23 genomes of Wallemia ichthyophaga.</title>
        <authorList>
            <person name="Gostincar C."/>
        </authorList>
    </citation>
    <scope>NUCLEOTIDE SEQUENCE [LARGE SCALE GENOMIC DNA]</scope>
    <source>
        <strain evidence="2 3">EXF-5753</strain>
    </source>
</reference>
<dbReference type="InterPro" id="IPR052833">
    <property type="entry name" value="Telomeric_DNA-bd_trans-reg"/>
</dbReference>
<accession>A0A4V4LSR2</accession>
<sequence length="192" mass="21645">MTDEFKILDELLSYTKELSKQPPQPQPGPLRVKKNPGPKGVKKKPWSQEETQLLEHYLQLYYTTLKGQPPWAYIRNRHGKNGDIDQSLGKRSHVDLQDKARIISGKLWREGKEIPEWLLAAKPPKRILDKMRPTRGDWPQKPTEGIPGLLLQSSALAPGSTPLVAPVPQTPIPPLAYDTNSKEAPLPESLNQ</sequence>
<proteinExistence type="predicted"/>
<comment type="caution">
    <text evidence="2">The sequence shown here is derived from an EMBL/GenBank/DDBJ whole genome shotgun (WGS) entry which is preliminary data.</text>
</comment>
<name>A0A4V4LSR2_9BASI</name>
<dbReference type="Proteomes" id="UP000310189">
    <property type="component" value="Unassembled WGS sequence"/>
</dbReference>
<dbReference type="PANTHER" id="PTHR47807:SF1">
    <property type="entry name" value="PROTEIN TBF1"/>
    <property type="match status" value="1"/>
</dbReference>
<organism evidence="2 3">
    <name type="scientific">Wallemia hederae</name>
    <dbReference type="NCBI Taxonomy" id="1540922"/>
    <lineage>
        <taxon>Eukaryota</taxon>
        <taxon>Fungi</taxon>
        <taxon>Dikarya</taxon>
        <taxon>Basidiomycota</taxon>
        <taxon>Wallemiomycotina</taxon>
        <taxon>Wallemiomycetes</taxon>
        <taxon>Wallemiales</taxon>
        <taxon>Wallemiaceae</taxon>
        <taxon>Wallemia</taxon>
    </lineage>
</organism>
<dbReference type="PANTHER" id="PTHR47807">
    <property type="entry name" value="PROTEIN TBF1"/>
    <property type="match status" value="1"/>
</dbReference>
<protein>
    <recommendedName>
        <fullName evidence="4">Myb-like domain-containing protein</fullName>
    </recommendedName>
</protein>
<feature type="region of interest" description="Disordered" evidence="1">
    <location>
        <begin position="160"/>
        <end position="192"/>
    </location>
</feature>